<name>A0ABW2XF42_9ACTN</name>
<comment type="similarity">
    <text evidence="1">Belongs to the peptidase C40 family.</text>
</comment>
<dbReference type="PANTHER" id="PTHR47359:SF3">
    <property type="entry name" value="NLP_P60 DOMAIN-CONTAINING PROTEIN-RELATED"/>
    <property type="match status" value="1"/>
</dbReference>
<feature type="chain" id="PRO_5045260845" evidence="5">
    <location>
        <begin position="23"/>
        <end position="392"/>
    </location>
</feature>
<evidence type="ECO:0000256" key="3">
    <source>
        <dbReference type="ARBA" id="ARBA00022801"/>
    </source>
</evidence>
<keyword evidence="3" id="KW-0378">Hydrolase</keyword>
<dbReference type="Gene3D" id="3.90.1720.10">
    <property type="entry name" value="endopeptidase domain like (from Nostoc punctiforme)"/>
    <property type="match status" value="1"/>
</dbReference>
<keyword evidence="8" id="KW-1185">Reference proteome</keyword>
<dbReference type="PANTHER" id="PTHR47359">
    <property type="entry name" value="PEPTIDOGLYCAN DL-ENDOPEPTIDASE CWLO"/>
    <property type="match status" value="1"/>
</dbReference>
<proteinExistence type="inferred from homology"/>
<organism evidence="7 8">
    <name type="scientific">Actinomadura fibrosa</name>
    <dbReference type="NCBI Taxonomy" id="111802"/>
    <lineage>
        <taxon>Bacteria</taxon>
        <taxon>Bacillati</taxon>
        <taxon>Actinomycetota</taxon>
        <taxon>Actinomycetes</taxon>
        <taxon>Streptosporangiales</taxon>
        <taxon>Thermomonosporaceae</taxon>
        <taxon>Actinomadura</taxon>
    </lineage>
</organism>
<feature type="signal peptide" evidence="5">
    <location>
        <begin position="1"/>
        <end position="22"/>
    </location>
</feature>
<feature type="domain" description="NlpC/P60" evidence="6">
    <location>
        <begin position="260"/>
        <end position="391"/>
    </location>
</feature>
<evidence type="ECO:0000256" key="5">
    <source>
        <dbReference type="SAM" id="SignalP"/>
    </source>
</evidence>
<evidence type="ECO:0000259" key="6">
    <source>
        <dbReference type="PROSITE" id="PS51935"/>
    </source>
</evidence>
<accession>A0ABW2XF42</accession>
<dbReference type="Pfam" id="PF00877">
    <property type="entry name" value="NLPC_P60"/>
    <property type="match status" value="1"/>
</dbReference>
<keyword evidence="2" id="KW-0645">Protease</keyword>
<sequence length="392" mass="40910">MRKPNRRVLPTIIGVSVLTTLAANVAVLVAHQDGGAKPSRADRSARFVAASGTSNLSPNAVAPLGRRLTPHVLVAAPSTLPADLVAKVRAAKGVQGVELVDAVQGMVGGKRVGLLGVDPSTFRNYTPKPTAQSDALWRNVAAGDVAISFTMGSDGGVKLGSQVPVGGRQNQSRLRVGAYATMGISDVDAVISHANAQALGMPTGNAMLISVPKTKPAAFVKKLRKALPKGTKAVEVNPEIDFPKAGSGTVPTSHGQVMTASQVQTVIRAAYTRLGWPYVWGGESEAEGGYDCSGLMQYAFARAGIRLPRVAADQARAGWVIPYAKAQPGDMLIWANDPTAPGYISHIALYLGNGKMLAAPRTGTVVQIQNVYTRNMRGAVRVSPQQAARIAG</sequence>
<gene>
    <name evidence="7" type="ORF">ACFQZM_11235</name>
</gene>
<dbReference type="SUPFAM" id="SSF54001">
    <property type="entry name" value="Cysteine proteinases"/>
    <property type="match status" value="1"/>
</dbReference>
<protein>
    <submittedName>
        <fullName evidence="7">C40 family peptidase</fullName>
    </submittedName>
</protein>
<keyword evidence="5" id="KW-0732">Signal</keyword>
<reference evidence="8" key="1">
    <citation type="journal article" date="2019" name="Int. J. Syst. Evol. Microbiol.">
        <title>The Global Catalogue of Microorganisms (GCM) 10K type strain sequencing project: providing services to taxonomists for standard genome sequencing and annotation.</title>
        <authorList>
            <consortium name="The Broad Institute Genomics Platform"/>
            <consortium name="The Broad Institute Genome Sequencing Center for Infectious Disease"/>
            <person name="Wu L."/>
            <person name="Ma J."/>
        </authorList>
    </citation>
    <scope>NUCLEOTIDE SEQUENCE [LARGE SCALE GENOMIC DNA]</scope>
    <source>
        <strain evidence="8">JCM 9371</strain>
    </source>
</reference>
<dbReference type="InterPro" id="IPR051794">
    <property type="entry name" value="PG_Endopeptidase_C40"/>
</dbReference>
<evidence type="ECO:0000256" key="2">
    <source>
        <dbReference type="ARBA" id="ARBA00022670"/>
    </source>
</evidence>
<evidence type="ECO:0000313" key="7">
    <source>
        <dbReference type="EMBL" id="MFD0685074.1"/>
    </source>
</evidence>
<dbReference type="InterPro" id="IPR038765">
    <property type="entry name" value="Papain-like_cys_pep_sf"/>
</dbReference>
<evidence type="ECO:0000256" key="1">
    <source>
        <dbReference type="ARBA" id="ARBA00007074"/>
    </source>
</evidence>
<dbReference type="Proteomes" id="UP001597063">
    <property type="component" value="Unassembled WGS sequence"/>
</dbReference>
<dbReference type="RefSeq" id="WP_131759434.1">
    <property type="nucleotide sequence ID" value="NZ_CAACUY010000078.1"/>
</dbReference>
<comment type="caution">
    <text evidence="7">The sequence shown here is derived from an EMBL/GenBank/DDBJ whole genome shotgun (WGS) entry which is preliminary data.</text>
</comment>
<evidence type="ECO:0000313" key="8">
    <source>
        <dbReference type="Proteomes" id="UP001597063"/>
    </source>
</evidence>
<dbReference type="PROSITE" id="PS51935">
    <property type="entry name" value="NLPC_P60"/>
    <property type="match status" value="1"/>
</dbReference>
<evidence type="ECO:0000256" key="4">
    <source>
        <dbReference type="ARBA" id="ARBA00022807"/>
    </source>
</evidence>
<dbReference type="InterPro" id="IPR000064">
    <property type="entry name" value="NLP_P60_dom"/>
</dbReference>
<keyword evidence="4" id="KW-0788">Thiol protease</keyword>
<dbReference type="EMBL" id="JBHTGP010000006">
    <property type="protein sequence ID" value="MFD0685074.1"/>
    <property type="molecule type" value="Genomic_DNA"/>
</dbReference>